<comment type="caution">
    <text evidence="1">The sequence shown here is derived from an EMBL/GenBank/DDBJ whole genome shotgun (WGS) entry which is preliminary data.</text>
</comment>
<dbReference type="Gramene" id="PHT93767">
    <property type="protein sequence ID" value="PHT93767"/>
    <property type="gene ID" value="T459_01649"/>
</dbReference>
<reference evidence="1 2" key="1">
    <citation type="journal article" date="2014" name="Nat. Genet.">
        <title>Genome sequence of the hot pepper provides insights into the evolution of pungency in Capsicum species.</title>
        <authorList>
            <person name="Kim S."/>
            <person name="Park M."/>
            <person name="Yeom S.I."/>
            <person name="Kim Y.M."/>
            <person name="Lee J.M."/>
            <person name="Lee H.A."/>
            <person name="Seo E."/>
            <person name="Choi J."/>
            <person name="Cheong K."/>
            <person name="Kim K.T."/>
            <person name="Jung K."/>
            <person name="Lee G.W."/>
            <person name="Oh S.K."/>
            <person name="Bae C."/>
            <person name="Kim S.B."/>
            <person name="Lee H.Y."/>
            <person name="Kim S.Y."/>
            <person name="Kim M.S."/>
            <person name="Kang B.C."/>
            <person name="Jo Y.D."/>
            <person name="Yang H.B."/>
            <person name="Jeong H.J."/>
            <person name="Kang W.H."/>
            <person name="Kwon J.K."/>
            <person name="Shin C."/>
            <person name="Lim J.Y."/>
            <person name="Park J.H."/>
            <person name="Huh J.H."/>
            <person name="Kim J.S."/>
            <person name="Kim B.D."/>
            <person name="Cohen O."/>
            <person name="Paran I."/>
            <person name="Suh M.C."/>
            <person name="Lee S.B."/>
            <person name="Kim Y.K."/>
            <person name="Shin Y."/>
            <person name="Noh S.J."/>
            <person name="Park J."/>
            <person name="Seo Y.S."/>
            <person name="Kwon S.Y."/>
            <person name="Kim H.A."/>
            <person name="Park J.M."/>
            <person name="Kim H.J."/>
            <person name="Choi S.B."/>
            <person name="Bosland P.W."/>
            <person name="Reeves G."/>
            <person name="Jo S.H."/>
            <person name="Lee B.W."/>
            <person name="Cho H.T."/>
            <person name="Choi H.S."/>
            <person name="Lee M.S."/>
            <person name="Yu Y."/>
            <person name="Do Choi Y."/>
            <person name="Park B.S."/>
            <person name="van Deynze A."/>
            <person name="Ashrafi H."/>
            <person name="Hill T."/>
            <person name="Kim W.T."/>
            <person name="Pai H.S."/>
            <person name="Ahn H.K."/>
            <person name="Yeam I."/>
            <person name="Giovannoni J.J."/>
            <person name="Rose J.K."/>
            <person name="Sorensen I."/>
            <person name="Lee S.J."/>
            <person name="Kim R.W."/>
            <person name="Choi I.Y."/>
            <person name="Choi B.S."/>
            <person name="Lim J.S."/>
            <person name="Lee Y.H."/>
            <person name="Choi D."/>
        </authorList>
    </citation>
    <scope>NUCLEOTIDE SEQUENCE [LARGE SCALE GENOMIC DNA]</scope>
    <source>
        <strain evidence="2">cv. CM334</strain>
    </source>
</reference>
<gene>
    <name evidence="1" type="ORF">T459_01649</name>
</gene>
<name>A0A2G3AHR0_CAPAN</name>
<proteinExistence type="predicted"/>
<evidence type="ECO:0000313" key="2">
    <source>
        <dbReference type="Proteomes" id="UP000222542"/>
    </source>
</evidence>
<dbReference type="AlphaFoldDB" id="A0A2G3AHR0"/>
<dbReference type="STRING" id="4072.A0A2G3AHR0"/>
<evidence type="ECO:0000313" key="1">
    <source>
        <dbReference type="EMBL" id="PHT93767.1"/>
    </source>
</evidence>
<protein>
    <submittedName>
        <fullName evidence="1">Uncharacterized protein</fullName>
    </submittedName>
</protein>
<sequence length="114" mass="12500">MNPEGSNYQDIGDFQSAYSDYCVAPESAEFANTPFRKSTAVIDEKHGAGSNSAIHEILKCPACVNLMYSPIYERNPHFWEPLHCAGQQCNGQCDASGTNAIGIATCRYSIELLF</sequence>
<reference evidence="1 2" key="2">
    <citation type="journal article" date="2017" name="Genome Biol.">
        <title>New reference genome sequences of hot pepper reveal the massive evolution of plant disease-resistance genes by retroduplication.</title>
        <authorList>
            <person name="Kim S."/>
            <person name="Park J."/>
            <person name="Yeom S.I."/>
            <person name="Kim Y.M."/>
            <person name="Seo E."/>
            <person name="Kim K.T."/>
            <person name="Kim M.S."/>
            <person name="Lee J.M."/>
            <person name="Cheong K."/>
            <person name="Shin H.S."/>
            <person name="Kim S.B."/>
            <person name="Han K."/>
            <person name="Lee J."/>
            <person name="Park M."/>
            <person name="Lee H.A."/>
            <person name="Lee H.Y."/>
            <person name="Lee Y."/>
            <person name="Oh S."/>
            <person name="Lee J.H."/>
            <person name="Choi E."/>
            <person name="Choi E."/>
            <person name="Lee S.E."/>
            <person name="Jeon J."/>
            <person name="Kim H."/>
            <person name="Choi G."/>
            <person name="Song H."/>
            <person name="Lee J."/>
            <person name="Lee S.C."/>
            <person name="Kwon J.K."/>
            <person name="Lee H.Y."/>
            <person name="Koo N."/>
            <person name="Hong Y."/>
            <person name="Kim R.W."/>
            <person name="Kang W.H."/>
            <person name="Huh J.H."/>
            <person name="Kang B.C."/>
            <person name="Yang T.J."/>
            <person name="Lee Y.H."/>
            <person name="Bennetzen J.L."/>
            <person name="Choi D."/>
        </authorList>
    </citation>
    <scope>NUCLEOTIDE SEQUENCE [LARGE SCALE GENOMIC DNA]</scope>
    <source>
        <strain evidence="2">cv. CM334</strain>
    </source>
</reference>
<organism evidence="1 2">
    <name type="scientific">Capsicum annuum</name>
    <name type="common">Capsicum pepper</name>
    <dbReference type="NCBI Taxonomy" id="4072"/>
    <lineage>
        <taxon>Eukaryota</taxon>
        <taxon>Viridiplantae</taxon>
        <taxon>Streptophyta</taxon>
        <taxon>Embryophyta</taxon>
        <taxon>Tracheophyta</taxon>
        <taxon>Spermatophyta</taxon>
        <taxon>Magnoliopsida</taxon>
        <taxon>eudicotyledons</taxon>
        <taxon>Gunneridae</taxon>
        <taxon>Pentapetalae</taxon>
        <taxon>asterids</taxon>
        <taxon>lamiids</taxon>
        <taxon>Solanales</taxon>
        <taxon>Solanaceae</taxon>
        <taxon>Solanoideae</taxon>
        <taxon>Capsiceae</taxon>
        <taxon>Capsicum</taxon>
    </lineage>
</organism>
<dbReference type="EMBL" id="AYRZ02000001">
    <property type="protein sequence ID" value="PHT93767.1"/>
    <property type="molecule type" value="Genomic_DNA"/>
</dbReference>
<keyword evidence="2" id="KW-1185">Reference proteome</keyword>
<accession>A0A2G3AHR0</accession>
<dbReference type="Proteomes" id="UP000222542">
    <property type="component" value="Unassembled WGS sequence"/>
</dbReference>